<keyword evidence="9" id="KW-0175">Coiled coil</keyword>
<dbReference type="InterPro" id="IPR051492">
    <property type="entry name" value="Dynamin-Rho_GEF"/>
</dbReference>
<dbReference type="EMBL" id="JAFNEN010000068">
    <property type="protein sequence ID" value="KAG8196562.1"/>
    <property type="molecule type" value="Genomic_DNA"/>
</dbReference>
<dbReference type="GO" id="GO:0005795">
    <property type="term" value="C:Golgi stack"/>
    <property type="evidence" value="ECO:0007669"/>
    <property type="project" value="UniProtKB-SubCell"/>
</dbReference>
<keyword evidence="15" id="KW-1185">Reference proteome</keyword>
<dbReference type="GO" id="GO:0005085">
    <property type="term" value="F:guanyl-nucleotide exchange factor activity"/>
    <property type="evidence" value="ECO:0007669"/>
    <property type="project" value="UniProtKB-KW"/>
</dbReference>
<protein>
    <recommendedName>
        <fullName evidence="3">Dynamin-binding protein</fullName>
    </recommendedName>
    <alternativeName>
        <fullName evidence="7">Scaffold protein Tuba</fullName>
    </alternativeName>
</protein>
<name>A0AAV6VKY4_9ARAC</name>
<dbReference type="SMART" id="SM00325">
    <property type="entry name" value="RhoGEF"/>
    <property type="match status" value="1"/>
</dbReference>
<dbReference type="SUPFAM" id="SSF103657">
    <property type="entry name" value="BAR/IMD domain-like"/>
    <property type="match status" value="1"/>
</dbReference>
<dbReference type="PANTHER" id="PTHR22834">
    <property type="entry name" value="NUCLEAR FUSION PROTEIN FUS2"/>
    <property type="match status" value="1"/>
</dbReference>
<dbReference type="Proteomes" id="UP000827092">
    <property type="component" value="Unassembled WGS sequence"/>
</dbReference>
<comment type="caution">
    <text evidence="14">The sequence shown here is derived from an EMBL/GenBank/DDBJ whole genome shotgun (WGS) entry which is preliminary data.</text>
</comment>
<evidence type="ECO:0000256" key="1">
    <source>
        <dbReference type="ARBA" id="ARBA00004282"/>
    </source>
</evidence>
<feature type="domain" description="SH3" evidence="11">
    <location>
        <begin position="156"/>
        <end position="215"/>
    </location>
</feature>
<dbReference type="PRINTS" id="PR00499">
    <property type="entry name" value="P67PHOX"/>
</dbReference>
<feature type="domain" description="SH3" evidence="11">
    <location>
        <begin position="22"/>
        <end position="81"/>
    </location>
</feature>
<dbReference type="SUPFAM" id="SSF50044">
    <property type="entry name" value="SH3-domain"/>
    <property type="match status" value="7"/>
</dbReference>
<dbReference type="SUPFAM" id="SSF48065">
    <property type="entry name" value="DBL homology domain (DH-domain)"/>
    <property type="match status" value="1"/>
</dbReference>
<evidence type="ECO:0000313" key="14">
    <source>
        <dbReference type="EMBL" id="KAG8196562.1"/>
    </source>
</evidence>
<reference evidence="14 15" key="1">
    <citation type="journal article" date="2022" name="Nat. Ecol. Evol.">
        <title>A masculinizing supergene underlies an exaggerated male reproductive morph in a spider.</title>
        <authorList>
            <person name="Hendrickx F."/>
            <person name="De Corte Z."/>
            <person name="Sonet G."/>
            <person name="Van Belleghem S.M."/>
            <person name="Kostlbacher S."/>
            <person name="Vangestel C."/>
        </authorList>
    </citation>
    <scope>NUCLEOTIDE SEQUENCE [LARGE SCALE GENOMIC DNA]</scope>
    <source>
        <strain evidence="14">W744_W776</strain>
    </source>
</reference>
<dbReference type="InterPro" id="IPR035899">
    <property type="entry name" value="DBL_dom_sf"/>
</dbReference>
<proteinExistence type="predicted"/>
<dbReference type="Pfam" id="PF03114">
    <property type="entry name" value="BAR"/>
    <property type="match status" value="1"/>
</dbReference>
<evidence type="ECO:0000256" key="6">
    <source>
        <dbReference type="ARBA" id="ARBA00022949"/>
    </source>
</evidence>
<feature type="compositionally biased region" description="Low complexity" evidence="10">
    <location>
        <begin position="562"/>
        <end position="582"/>
    </location>
</feature>
<feature type="domain" description="SH3" evidence="11">
    <location>
        <begin position="1185"/>
        <end position="1260"/>
    </location>
</feature>
<feature type="coiled-coil region" evidence="9">
    <location>
        <begin position="626"/>
        <end position="697"/>
    </location>
</feature>
<dbReference type="SMART" id="SM00721">
    <property type="entry name" value="BAR"/>
    <property type="match status" value="1"/>
</dbReference>
<evidence type="ECO:0000259" key="12">
    <source>
        <dbReference type="PROSITE" id="PS50010"/>
    </source>
</evidence>
<evidence type="ECO:0000256" key="7">
    <source>
        <dbReference type="ARBA" id="ARBA00032587"/>
    </source>
</evidence>
<gene>
    <name evidence="14" type="ORF">JTE90_003576</name>
</gene>
<dbReference type="PROSITE" id="PS00741">
    <property type="entry name" value="DH_1"/>
    <property type="match status" value="1"/>
</dbReference>
<feature type="region of interest" description="Disordered" evidence="10">
    <location>
        <begin position="1356"/>
        <end position="1376"/>
    </location>
</feature>
<comment type="subcellular location">
    <subcellularLocation>
        <location evidence="1">Cell junction</location>
    </subcellularLocation>
    <subcellularLocation>
        <location evidence="2">Golgi apparatus</location>
        <location evidence="2">Golgi stack</location>
    </subcellularLocation>
</comment>
<dbReference type="Pfam" id="PF00018">
    <property type="entry name" value="SH3_1"/>
    <property type="match status" value="4"/>
</dbReference>
<feature type="domain" description="SH3" evidence="11">
    <location>
        <begin position="86"/>
        <end position="145"/>
    </location>
</feature>
<evidence type="ECO:0000259" key="11">
    <source>
        <dbReference type="PROSITE" id="PS50002"/>
    </source>
</evidence>
<dbReference type="GO" id="GO:0070161">
    <property type="term" value="C:anchoring junction"/>
    <property type="evidence" value="ECO:0007669"/>
    <property type="project" value="UniProtKB-SubCell"/>
</dbReference>
<dbReference type="InterPro" id="IPR004148">
    <property type="entry name" value="BAR_dom"/>
</dbReference>
<dbReference type="InterPro" id="IPR000219">
    <property type="entry name" value="DH_dom"/>
</dbReference>
<dbReference type="PRINTS" id="PR00452">
    <property type="entry name" value="SH3DOMAIN"/>
</dbReference>
<dbReference type="InterPro" id="IPR027267">
    <property type="entry name" value="AH/BAR_dom_sf"/>
</dbReference>
<evidence type="ECO:0000256" key="4">
    <source>
        <dbReference type="ARBA" id="ARBA00022443"/>
    </source>
</evidence>
<dbReference type="Pfam" id="PF14604">
    <property type="entry name" value="SH3_9"/>
    <property type="match status" value="2"/>
</dbReference>
<dbReference type="Gene3D" id="1.20.1270.60">
    <property type="entry name" value="Arfaptin homology (AH) domain/BAR domain"/>
    <property type="match status" value="1"/>
</dbReference>
<dbReference type="Gene3D" id="2.30.30.40">
    <property type="entry name" value="SH3 Domains"/>
    <property type="match status" value="7"/>
</dbReference>
<organism evidence="14 15">
    <name type="scientific">Oedothorax gibbosus</name>
    <dbReference type="NCBI Taxonomy" id="931172"/>
    <lineage>
        <taxon>Eukaryota</taxon>
        <taxon>Metazoa</taxon>
        <taxon>Ecdysozoa</taxon>
        <taxon>Arthropoda</taxon>
        <taxon>Chelicerata</taxon>
        <taxon>Arachnida</taxon>
        <taxon>Araneae</taxon>
        <taxon>Araneomorphae</taxon>
        <taxon>Entelegynae</taxon>
        <taxon>Araneoidea</taxon>
        <taxon>Linyphiidae</taxon>
        <taxon>Erigoninae</taxon>
        <taxon>Oedothorax</taxon>
    </lineage>
</organism>
<dbReference type="InterPro" id="IPR001452">
    <property type="entry name" value="SH3_domain"/>
</dbReference>
<dbReference type="InterPro" id="IPR036028">
    <property type="entry name" value="SH3-like_dom_sf"/>
</dbReference>
<feature type="region of interest" description="Disordered" evidence="10">
    <location>
        <begin position="1166"/>
        <end position="1189"/>
    </location>
</feature>
<evidence type="ECO:0000256" key="8">
    <source>
        <dbReference type="PROSITE-ProRule" id="PRU00192"/>
    </source>
</evidence>
<feature type="domain" description="SH3" evidence="11">
    <location>
        <begin position="335"/>
        <end position="395"/>
    </location>
</feature>
<evidence type="ECO:0000259" key="13">
    <source>
        <dbReference type="PROSITE" id="PS51021"/>
    </source>
</evidence>
<feature type="domain" description="SH3" evidence="11">
    <location>
        <begin position="252"/>
        <end position="311"/>
    </location>
</feature>
<feature type="domain" description="BAR" evidence="13">
    <location>
        <begin position="918"/>
        <end position="1135"/>
    </location>
</feature>
<evidence type="ECO:0000256" key="3">
    <source>
        <dbReference type="ARBA" id="ARBA00018186"/>
    </source>
</evidence>
<dbReference type="PROSITE" id="PS50002">
    <property type="entry name" value="SH3"/>
    <property type="match status" value="7"/>
</dbReference>
<evidence type="ECO:0000256" key="2">
    <source>
        <dbReference type="ARBA" id="ARBA00004348"/>
    </source>
</evidence>
<evidence type="ECO:0000256" key="5">
    <source>
        <dbReference type="ARBA" id="ARBA00022658"/>
    </source>
</evidence>
<feature type="region of interest" description="Disordered" evidence="10">
    <location>
        <begin position="548"/>
        <end position="589"/>
    </location>
</feature>
<dbReference type="PROSITE" id="PS50010">
    <property type="entry name" value="DH_2"/>
    <property type="match status" value="1"/>
</dbReference>
<evidence type="ECO:0000256" key="9">
    <source>
        <dbReference type="SAM" id="Coils"/>
    </source>
</evidence>
<evidence type="ECO:0000256" key="10">
    <source>
        <dbReference type="SAM" id="MobiDB-lite"/>
    </source>
</evidence>
<keyword evidence="5" id="KW-0344">Guanine-nucleotide releasing factor</keyword>
<dbReference type="Pfam" id="PF07653">
    <property type="entry name" value="SH3_2"/>
    <property type="match status" value="1"/>
</dbReference>
<sequence>MVLSPGNICKIPKIKRDSMDTKPGRLVRAIYDFPTDEPSELPLQTGDVIQVKERLDKQWSHGLCNNREGSFPIGFTVELKIPQLGDQEELFAVANDFCAQEEGDLSLKKGDLVVGKLPIDSNWWKGEIEGQVGIFPVTHVWKVDKHSLPVTTNSKKMSLTARVKLNLKAQIDEEMDLYKDEIVTIIEEVEKGWYRGECNGRQGIFPATFVTLVTGEQPIQNPPPAFEVVCNAEPQNTTESDNHNGYDCVNSGIMPYGKTIYPFKAEYANELGFNSGEIVNLIRHVDNNWLEGELDGKVGIFPANFVNIVVDCPNSKESSAEGKENNNDIDMNVFPEDTYGRVIFDFYPQLEGDVRLKEGDTVTLIRKIDQKWLEVMTDNGETGICPENYIEFIGSGPPSYNEVMQAGYDFPINQTFLTNSNYLGQKKGNYEDSTSSISTNLNTFSSHNDNEATFNTRNSTANFDDSAVGSLDFSLNNSTSNRSSSLLIDTFEDSGINNSRKEADLSSSFSSNVDFYQNVPNQNLSSASSNCTSGWSSENSINKDQQLTTVSKMPVRPPPPTNVSNNSRISTISVSSNSSSEALSERSNEEEIRCQISQKEQTLKIRIACKNKLENECGQNYNNFASNEISVQITHLNEEINQLQQEITDLNSQLSDNKVPKESVIDTQARDEEAARKKEIENKRRELERIKKRKEQRDCIITELLQTEKDYLSDLKLLQDIFLRNPTEAKQKGIDIPTLFGNLDEVIDVAGRLLRRLQKVSRDNQLIGECFVDMSDELKEIYGHYCRNHDEVNSIVDKIEPQSAAGQFLSHKIELMKRQTNCFDLPSMLIKPVQRILKYPLLLNELLKCTEDSHADKQWLIQATNLMTDVAAAVNEFKRRKDLVFKYRKQADTSLSGRISKLTVHSMAKKTSRLGMRLTCSFGLKTVAKDEEFDKVLRRFTALEKSLKIFQKDVCDYIKRNEELITTAFNMSEEIAEFYQEKKNQQEVDQFRSTHRTISTKHWDTYKQVIERNVNSPIKLLLQSFRGPTNLIQKRYDKLLDFESSQTKVEKNKDVTKIKMIQDNLTMAKHTYEALNSQLLDDLPKLCNLSIEILHDCIRSFLKSKKNFIGRTAILLIKLMDLPLFLGSQGGSSILETFQVKHTLVMDDLSHLSILPKELQSCTKTDTLKRNSSPRLSFSTGKAQSPNQQAKVTSTYDQNCLYSACQNFDAVDIMDISLKKGDVVGVIKQQDPMGKKLRWFVDNGEAKGFVPAKYLVKFLSPSQNDWTPILKPSFEQRKSQDIYAKPQKTKQQKPQQTVQPIRAVPANALQPARPAPPPSSSLRVVAPSRYPSVSQNAAKPLDKNFSSVTGNLPATTGNFPATAGNSSPTTDKFSSMTGNLSSTVSYFPSSTSNPSSTTGSFSSMTQKSVLNQNLTAAESEHRYEEIGESQAGLQLGKVGTNAPHRTSTIIDEFDPYSTAQPPVSQLYDNVPDNYNSVYSEHRYEDIPDDMNYDQVPSDSQPQTVSEYYYGLYEFSPTGANQLSLQKGQVVLVLHKCDLNKNSEWWFVEDRHGSKGYVPAAYLNPYSKDAA</sequence>
<feature type="domain" description="DH" evidence="12">
    <location>
        <begin position="696"/>
        <end position="877"/>
    </location>
</feature>
<dbReference type="PROSITE" id="PS51021">
    <property type="entry name" value="BAR"/>
    <property type="match status" value="1"/>
</dbReference>
<feature type="domain" description="SH3" evidence="11">
    <location>
        <begin position="1503"/>
        <end position="1567"/>
    </location>
</feature>
<dbReference type="Gene3D" id="1.20.900.10">
    <property type="entry name" value="Dbl homology (DH) domain"/>
    <property type="match status" value="1"/>
</dbReference>
<dbReference type="PANTHER" id="PTHR22834:SF20">
    <property type="entry name" value="SH3 DOMAIN-CONTAINING PROTEIN"/>
    <property type="match status" value="1"/>
</dbReference>
<dbReference type="CDD" id="cd00160">
    <property type="entry name" value="RhoGEF"/>
    <property type="match status" value="1"/>
</dbReference>
<keyword evidence="6" id="KW-0965">Cell junction</keyword>
<dbReference type="SMART" id="SM00326">
    <property type="entry name" value="SH3"/>
    <property type="match status" value="7"/>
</dbReference>
<keyword evidence="4 8" id="KW-0728">SH3 domain</keyword>
<accession>A0AAV6VKY4</accession>
<evidence type="ECO:0000313" key="15">
    <source>
        <dbReference type="Proteomes" id="UP000827092"/>
    </source>
</evidence>
<dbReference type="GO" id="GO:0035556">
    <property type="term" value="P:intracellular signal transduction"/>
    <property type="evidence" value="ECO:0007669"/>
    <property type="project" value="InterPro"/>
</dbReference>
<dbReference type="Pfam" id="PF00621">
    <property type="entry name" value="RhoGEF"/>
    <property type="match status" value="1"/>
</dbReference>
<dbReference type="InterPro" id="IPR001331">
    <property type="entry name" value="GDS_CDC24_CS"/>
</dbReference>